<dbReference type="InterPro" id="IPR052166">
    <property type="entry name" value="Diverse_Acyl-CoA_DH"/>
</dbReference>
<evidence type="ECO:0000259" key="6">
    <source>
        <dbReference type="Pfam" id="PF00441"/>
    </source>
</evidence>
<dbReference type="Gene3D" id="1.20.140.10">
    <property type="entry name" value="Butyryl-CoA Dehydrogenase, subunit A, domain 3"/>
    <property type="match status" value="1"/>
</dbReference>
<dbReference type="FunFam" id="2.40.110.10:FF:000031">
    <property type="entry name" value="Acyl-CoA dehydrogenase, putative"/>
    <property type="match status" value="1"/>
</dbReference>
<dbReference type="InterPro" id="IPR025878">
    <property type="entry name" value="Acyl-CoA_dh-like_C_dom"/>
</dbReference>
<reference evidence="10 11" key="1">
    <citation type="journal article" date="2011" name="Proc. Natl. Acad. Sci. U.S.A.">
        <title>Niche of harmful alga Aureococcus anophagefferens revealed through ecogenomics.</title>
        <authorList>
            <person name="Gobler C.J."/>
            <person name="Berry D.L."/>
            <person name="Dyhrman S.T."/>
            <person name="Wilhelm S.W."/>
            <person name="Salamov A."/>
            <person name="Lobanov A.V."/>
            <person name="Zhang Y."/>
            <person name="Collier J.L."/>
            <person name="Wurch L.L."/>
            <person name="Kustka A.B."/>
            <person name="Dill B.D."/>
            <person name="Shah M."/>
            <person name="VerBerkmoes N.C."/>
            <person name="Kuo A."/>
            <person name="Terry A."/>
            <person name="Pangilinan J."/>
            <person name="Lindquist E.A."/>
            <person name="Lucas S."/>
            <person name="Paulsen I.T."/>
            <person name="Hattenrath-Lehmann T.K."/>
            <person name="Talmage S.C."/>
            <person name="Walker E.A."/>
            <person name="Koch F."/>
            <person name="Burson A.M."/>
            <person name="Marcoval M.A."/>
            <person name="Tang Y.Z."/>
            <person name="Lecleir G.R."/>
            <person name="Coyne K.J."/>
            <person name="Berg G.M."/>
            <person name="Bertrand E.M."/>
            <person name="Saito M.A."/>
            <person name="Gladyshev V.N."/>
            <person name="Grigoriev I.V."/>
        </authorList>
    </citation>
    <scope>NUCLEOTIDE SEQUENCE [LARGE SCALE GENOMIC DNA]</scope>
    <source>
        <strain evidence="11">CCMP 1984</strain>
    </source>
</reference>
<dbReference type="RefSeq" id="XP_009037441.1">
    <property type="nucleotide sequence ID" value="XM_009039193.1"/>
</dbReference>
<evidence type="ECO:0000313" key="11">
    <source>
        <dbReference type="Proteomes" id="UP000002729"/>
    </source>
</evidence>
<proteinExistence type="inferred from homology"/>
<dbReference type="InterPro" id="IPR013786">
    <property type="entry name" value="AcylCoA_DH/ox_N"/>
</dbReference>
<keyword evidence="5" id="KW-0560">Oxidoreductase</keyword>
<evidence type="ECO:0000256" key="5">
    <source>
        <dbReference type="ARBA" id="ARBA00023002"/>
    </source>
</evidence>
<protein>
    <recommendedName>
        <fullName evidence="12">Acyl-CoA dehydrogenase</fullName>
    </recommendedName>
</protein>
<evidence type="ECO:0000259" key="7">
    <source>
        <dbReference type="Pfam" id="PF02770"/>
    </source>
</evidence>
<keyword evidence="4" id="KW-0274">FAD</keyword>
<dbReference type="Pfam" id="PF00441">
    <property type="entry name" value="Acyl-CoA_dh_1"/>
    <property type="match status" value="1"/>
</dbReference>
<comment type="similarity">
    <text evidence="2">Belongs to the acyl-CoA dehydrogenase family.</text>
</comment>
<dbReference type="SUPFAM" id="SSF56645">
    <property type="entry name" value="Acyl-CoA dehydrogenase NM domain-like"/>
    <property type="match status" value="1"/>
</dbReference>
<evidence type="ECO:0000256" key="4">
    <source>
        <dbReference type="ARBA" id="ARBA00022827"/>
    </source>
</evidence>
<keyword evidence="3" id="KW-0285">Flavoprotein</keyword>
<feature type="domain" description="Acyl-CoA oxidase/dehydrogenase middle" evidence="7">
    <location>
        <begin position="1183"/>
        <end position="1292"/>
    </location>
</feature>
<dbReference type="InterPro" id="IPR037069">
    <property type="entry name" value="AcylCoA_DH/ox_N_sf"/>
</dbReference>
<dbReference type="Gene3D" id="2.40.110.10">
    <property type="entry name" value="Butyryl-CoA Dehydrogenase, subunit A, domain 2"/>
    <property type="match status" value="1"/>
</dbReference>
<dbReference type="InterPro" id="IPR006091">
    <property type="entry name" value="Acyl-CoA_Oxase/DH_mid-dom"/>
</dbReference>
<dbReference type="eggNOG" id="KOG0139">
    <property type="taxonomic scope" value="Eukaryota"/>
</dbReference>
<dbReference type="InParanoid" id="F0YA10"/>
<evidence type="ECO:0000256" key="1">
    <source>
        <dbReference type="ARBA" id="ARBA00001974"/>
    </source>
</evidence>
<dbReference type="PANTHER" id="PTHR42803">
    <property type="entry name" value="ACYL-COA DEHYDROGENASE"/>
    <property type="match status" value="1"/>
</dbReference>
<accession>F0YA10</accession>
<dbReference type="Pfam" id="PF12806">
    <property type="entry name" value="Acyl-CoA_dh_C"/>
    <property type="match status" value="1"/>
</dbReference>
<dbReference type="Pfam" id="PF02771">
    <property type="entry name" value="Acyl-CoA_dh_N"/>
    <property type="match status" value="1"/>
</dbReference>
<dbReference type="OrthoDB" id="10251155at2759"/>
<dbReference type="InterPro" id="IPR046373">
    <property type="entry name" value="Acyl-CoA_Oxase/DH_mid-dom_sf"/>
</dbReference>
<dbReference type="InterPro" id="IPR009075">
    <property type="entry name" value="AcylCo_DH/oxidase_C"/>
</dbReference>
<gene>
    <name evidence="10" type="ORF">AURANDRAFT_71689</name>
</gene>
<evidence type="ECO:0008006" key="12">
    <source>
        <dbReference type="Google" id="ProtNLM"/>
    </source>
</evidence>
<evidence type="ECO:0000256" key="3">
    <source>
        <dbReference type="ARBA" id="ARBA00022630"/>
    </source>
</evidence>
<feature type="domain" description="Acyl-CoA dehydrogenase/oxidase C-terminal" evidence="6">
    <location>
        <begin position="1302"/>
        <end position="1476"/>
    </location>
</feature>
<dbReference type="GO" id="GO:0016627">
    <property type="term" value="F:oxidoreductase activity, acting on the CH-CH group of donors"/>
    <property type="evidence" value="ECO:0007669"/>
    <property type="project" value="InterPro"/>
</dbReference>
<dbReference type="GO" id="GO:0050660">
    <property type="term" value="F:flavin adenine dinucleotide binding"/>
    <property type="evidence" value="ECO:0007669"/>
    <property type="project" value="InterPro"/>
</dbReference>
<dbReference type="EMBL" id="GL833129">
    <property type="protein sequence ID" value="EGB08083.1"/>
    <property type="molecule type" value="Genomic_DNA"/>
</dbReference>
<comment type="cofactor">
    <cofactor evidence="1">
        <name>FAD</name>
        <dbReference type="ChEBI" id="CHEBI:57692"/>
    </cofactor>
</comment>
<dbReference type="InterPro" id="IPR009100">
    <property type="entry name" value="AcylCoA_DH/oxidase_NM_dom_sf"/>
</dbReference>
<dbReference type="InterPro" id="IPR036250">
    <property type="entry name" value="AcylCo_DH-like_C"/>
</dbReference>
<feature type="domain" description="Acyl-CoA dehydrogenase/oxidase N-terminal" evidence="8">
    <location>
        <begin position="1056"/>
        <end position="1178"/>
    </location>
</feature>
<dbReference type="PANTHER" id="PTHR42803:SF1">
    <property type="entry name" value="BROAD-SPECIFICITY LINEAR ACYL-COA DEHYDROGENASE FADE5"/>
    <property type="match status" value="1"/>
</dbReference>
<evidence type="ECO:0000259" key="9">
    <source>
        <dbReference type="Pfam" id="PF12806"/>
    </source>
</evidence>
<dbReference type="SUPFAM" id="SSF47203">
    <property type="entry name" value="Acyl-CoA dehydrogenase C-terminal domain-like"/>
    <property type="match status" value="1"/>
</dbReference>
<keyword evidence="11" id="KW-1185">Reference proteome</keyword>
<evidence type="ECO:0000313" key="10">
    <source>
        <dbReference type="EMBL" id="EGB08083.1"/>
    </source>
</evidence>
<evidence type="ECO:0000259" key="8">
    <source>
        <dbReference type="Pfam" id="PF02771"/>
    </source>
</evidence>
<feature type="domain" description="Acetyl-CoA dehydrogenase-like C-terminal" evidence="9">
    <location>
        <begin position="1517"/>
        <end position="1627"/>
    </location>
</feature>
<sequence length="1636" mass="182353">MPLFQRESSTTSKRGIAASKSELLARLAEFSAVDDSAYLSEEGFVEARRAAVRQQRRLVRRSDEGSGFLCAPSTRKSSQRHRVWQPDDVRAPWIEYDKVCAEGARTLERPRSAVRGGAGVTERFAGLGGARAAPRPGSAAALRRASMFHSFWLTFGRAIASTALLTDYKASAAAPATKPRRFARVDPNVPATRRSLLTRQLSASTLPRPVAADVILDDVPDAVDDWDVDVDVAAALRPGKRVVTAWTASFRSGYAHGFESLAVYAEATLGEAECRTWSVEDDRATPMPAYAAVSCDLLAKLSPLLMRGEHGPLVAKLAAALRECVYVDPGTDEDARELFADETWFDRCLRVERELERLKEDMKLARAGVTLKNQLEKRLPGREKRATFPKAPISAGFHSRLRQEYAAMHKFLQHTCLTAWIGWHKLRKLRVRQMRARWGRNAIFLRWRRAAREGLLRERAAAAGPPRVRESLLERFRQDKHASMHDRFFDEEEPEELDDDAPVDPMQRLLALNRMKRLHDGRNTRVTRVLRDGGPEVIDKATSTPADWEVRTQKTMIAEAKDKDDHSKNVNLKRALGRTDKVAEMPVEKAVSLIPLIFEELVNYWGPRAYHNLNLDVDWTAPRKRAHKVQVELATNATVRKYGLKTLAVSHLRALCRSVEKLASKNKRLRLFGELFGIVPEEPHGLGDVGAHVALFARLWPEYLARVQSRVETSVHAVLSGSSRLELRALRDAVAVVFKHTAEELVNKLNRLPHTFKKDVRGGMVDADDALAELFARDRWALELAKSRAAQAEMRGCLVLQRNLRRFREAVGLRARQRRLWVDHFEHHATPEGCMEFFDFNAAVVEGTAAPPAEALVMRLYTEWGTVAEEYADKEREGKLIRIARDGAGHERDAPDALEIACFVVQKNYIARCWRKRKSKTQNEALEFLRGEKPRWTEASMARLSANLALRRWRRQMIRADPEALFADAHNDAEVAYILEARRGFEANSKAFAAVLHTMLMRAAGRLAKRARRTTVAATRSYVAPLKELDFCINEVHDFEAHYAKHFGDREHVNAETLDMVLTEVAKFCENELAPLNEAGDAEGCTWVDERTVTTPKGYKAAYDQFVEGGWQGLSFPEKYGGQELPYSYSIFQADMMATANWTWTMYPGLSKGAINTIYSHCTEELKDKYLPPLVSGEWTGTMCLTEPACGSDLAQVATKAVPNGDGSYKITGTKIFISCGDHDMTDNVLHCVLARLPGAPEGTKGISLFLVPKHLVGDDGAVGDFNKTNIGRIEDKMGCHGSSTCEINFDESAGWLIGSENKGLNHMFTFINTSRLGTAMQGVAAAELAFQNGLPYAKDRLAMRALDRKNVDREPDKAADPIIAHPDVRRMLLTQKAVAEGGRSMVFECALIVDEMQLATEAGDTAKYEALDDRLGFLTPILKGYLTEMGVEAANLGIQIFGGHGYIKSNKQEQVVRDARIAPVWEGTTQIQALDLLGRKVLLQKLAPINHHCKGVAKFAFDALVAGGTSSDGGNIRSHAFQLLKHVAEWYWLTLSIGKKAMKDRDIVGSASVDYLMFAGHVTLAEHWLKMELAADAQLAQGGGGQDPDFYKAKIATARFAFEKILPRARGNVATMLAPSDVTTSLPKGHFSFDY</sequence>
<dbReference type="Pfam" id="PF02770">
    <property type="entry name" value="Acyl-CoA_dh_M"/>
    <property type="match status" value="1"/>
</dbReference>
<dbReference type="Proteomes" id="UP000002729">
    <property type="component" value="Unassembled WGS sequence"/>
</dbReference>
<dbReference type="KEGG" id="aaf:AURANDRAFT_71689"/>
<dbReference type="GeneID" id="20228345"/>
<name>F0YA10_AURAN</name>
<organism evidence="11">
    <name type="scientific">Aureococcus anophagefferens</name>
    <name type="common">Harmful bloom alga</name>
    <dbReference type="NCBI Taxonomy" id="44056"/>
    <lineage>
        <taxon>Eukaryota</taxon>
        <taxon>Sar</taxon>
        <taxon>Stramenopiles</taxon>
        <taxon>Ochrophyta</taxon>
        <taxon>Pelagophyceae</taxon>
        <taxon>Pelagomonadales</taxon>
        <taxon>Pelagomonadaceae</taxon>
        <taxon>Aureococcus</taxon>
    </lineage>
</organism>
<dbReference type="Gene3D" id="1.10.540.10">
    <property type="entry name" value="Acyl-CoA dehydrogenase/oxidase, N-terminal domain"/>
    <property type="match status" value="1"/>
</dbReference>
<evidence type="ECO:0000256" key="2">
    <source>
        <dbReference type="ARBA" id="ARBA00009347"/>
    </source>
</evidence>